<keyword evidence="2" id="KW-0812">Transmembrane</keyword>
<dbReference type="AlphaFoldDB" id="E9GQ30"/>
<gene>
    <name evidence="4" type="ORF">DAPPUDRAFT_105503</name>
</gene>
<dbReference type="KEGG" id="dpx:DAPPUDRAFT_105503"/>
<accession>E9GQ30</accession>
<evidence type="ECO:0000256" key="3">
    <source>
        <dbReference type="SAM" id="SignalP"/>
    </source>
</evidence>
<evidence type="ECO:0008006" key="6">
    <source>
        <dbReference type="Google" id="ProtNLM"/>
    </source>
</evidence>
<dbReference type="Proteomes" id="UP000000305">
    <property type="component" value="Unassembled WGS sequence"/>
</dbReference>
<dbReference type="HOGENOM" id="CLU_1994886_0_0_1"/>
<keyword evidence="5" id="KW-1185">Reference proteome</keyword>
<proteinExistence type="predicted"/>
<feature type="transmembrane region" description="Helical" evidence="2">
    <location>
        <begin position="70"/>
        <end position="93"/>
    </location>
</feature>
<keyword evidence="2" id="KW-1133">Transmembrane helix</keyword>
<organism evidence="4 5">
    <name type="scientific">Daphnia pulex</name>
    <name type="common">Water flea</name>
    <dbReference type="NCBI Taxonomy" id="6669"/>
    <lineage>
        <taxon>Eukaryota</taxon>
        <taxon>Metazoa</taxon>
        <taxon>Ecdysozoa</taxon>
        <taxon>Arthropoda</taxon>
        <taxon>Crustacea</taxon>
        <taxon>Branchiopoda</taxon>
        <taxon>Diplostraca</taxon>
        <taxon>Cladocera</taxon>
        <taxon>Anomopoda</taxon>
        <taxon>Daphniidae</taxon>
        <taxon>Daphnia</taxon>
    </lineage>
</organism>
<feature type="signal peptide" evidence="3">
    <location>
        <begin position="1"/>
        <end position="27"/>
    </location>
</feature>
<name>E9GQ30_DAPPU</name>
<evidence type="ECO:0000313" key="5">
    <source>
        <dbReference type="Proteomes" id="UP000000305"/>
    </source>
</evidence>
<reference evidence="4 5" key="1">
    <citation type="journal article" date="2011" name="Science">
        <title>The ecoresponsive genome of Daphnia pulex.</title>
        <authorList>
            <person name="Colbourne J.K."/>
            <person name="Pfrender M.E."/>
            <person name="Gilbert D."/>
            <person name="Thomas W.K."/>
            <person name="Tucker A."/>
            <person name="Oakley T.H."/>
            <person name="Tokishita S."/>
            <person name="Aerts A."/>
            <person name="Arnold G.J."/>
            <person name="Basu M.K."/>
            <person name="Bauer D.J."/>
            <person name="Caceres C.E."/>
            <person name="Carmel L."/>
            <person name="Casola C."/>
            <person name="Choi J.H."/>
            <person name="Detter J.C."/>
            <person name="Dong Q."/>
            <person name="Dusheyko S."/>
            <person name="Eads B.D."/>
            <person name="Frohlich T."/>
            <person name="Geiler-Samerotte K.A."/>
            <person name="Gerlach D."/>
            <person name="Hatcher P."/>
            <person name="Jogdeo S."/>
            <person name="Krijgsveld J."/>
            <person name="Kriventseva E.V."/>
            <person name="Kultz D."/>
            <person name="Laforsch C."/>
            <person name="Lindquist E."/>
            <person name="Lopez J."/>
            <person name="Manak J.R."/>
            <person name="Muller J."/>
            <person name="Pangilinan J."/>
            <person name="Patwardhan R.P."/>
            <person name="Pitluck S."/>
            <person name="Pritham E.J."/>
            <person name="Rechtsteiner A."/>
            <person name="Rho M."/>
            <person name="Rogozin I.B."/>
            <person name="Sakarya O."/>
            <person name="Salamov A."/>
            <person name="Schaack S."/>
            <person name="Shapiro H."/>
            <person name="Shiga Y."/>
            <person name="Skalitzky C."/>
            <person name="Smith Z."/>
            <person name="Souvorov A."/>
            <person name="Sung W."/>
            <person name="Tang Z."/>
            <person name="Tsuchiya D."/>
            <person name="Tu H."/>
            <person name="Vos H."/>
            <person name="Wang M."/>
            <person name="Wolf Y.I."/>
            <person name="Yamagata H."/>
            <person name="Yamada T."/>
            <person name="Ye Y."/>
            <person name="Shaw J.R."/>
            <person name="Andrews J."/>
            <person name="Crease T.J."/>
            <person name="Tang H."/>
            <person name="Lucas S.M."/>
            <person name="Robertson H.M."/>
            <person name="Bork P."/>
            <person name="Koonin E.V."/>
            <person name="Zdobnov E.M."/>
            <person name="Grigoriev I.V."/>
            <person name="Lynch M."/>
            <person name="Boore J.L."/>
        </authorList>
    </citation>
    <scope>NUCLEOTIDE SEQUENCE [LARGE SCALE GENOMIC DNA]</scope>
</reference>
<dbReference type="EMBL" id="GL732558">
    <property type="protein sequence ID" value="EFX78246.1"/>
    <property type="molecule type" value="Genomic_DNA"/>
</dbReference>
<feature type="region of interest" description="Disordered" evidence="1">
    <location>
        <begin position="32"/>
        <end position="66"/>
    </location>
</feature>
<keyword evidence="2" id="KW-0472">Membrane</keyword>
<sequence>MAQYLPSRAAVFFLAAVLLFYSGPATSAGNRVPKPQNGKVNIGCPGTSSPKRKVSNQNSSRRDSAQRQGFVFSSISLIVCSINNLLFALSCLLSAVWRFVGQSVTAASISILLTPSKKITNGPEL</sequence>
<dbReference type="InParanoid" id="E9GQ30"/>
<feature type="chain" id="PRO_5003241384" description="Secreted protein" evidence="3">
    <location>
        <begin position="28"/>
        <end position="125"/>
    </location>
</feature>
<keyword evidence="3" id="KW-0732">Signal</keyword>
<evidence type="ECO:0000256" key="1">
    <source>
        <dbReference type="SAM" id="MobiDB-lite"/>
    </source>
</evidence>
<evidence type="ECO:0000256" key="2">
    <source>
        <dbReference type="SAM" id="Phobius"/>
    </source>
</evidence>
<evidence type="ECO:0000313" key="4">
    <source>
        <dbReference type="EMBL" id="EFX78246.1"/>
    </source>
</evidence>
<protein>
    <recommendedName>
        <fullName evidence="6">Secreted protein</fullName>
    </recommendedName>
</protein>